<dbReference type="Gene3D" id="3.40.640.10">
    <property type="entry name" value="Type I PLP-dependent aspartate aminotransferase-like (Major domain)"/>
    <property type="match status" value="1"/>
</dbReference>
<evidence type="ECO:0000313" key="3">
    <source>
        <dbReference type="EMBL" id="MBK1634095.1"/>
    </source>
</evidence>
<protein>
    <recommendedName>
        <fullName evidence="5">Aminotransferase class I/II-fold pyridoxal phosphate-dependent enzyme</fullName>
    </recommendedName>
</protein>
<dbReference type="PANTHER" id="PTHR43525">
    <property type="entry name" value="PROTEIN MALY"/>
    <property type="match status" value="1"/>
</dbReference>
<dbReference type="InterPro" id="IPR015424">
    <property type="entry name" value="PyrdxlP-dep_Trfase"/>
</dbReference>
<evidence type="ECO:0000256" key="1">
    <source>
        <dbReference type="ARBA" id="ARBA00001933"/>
    </source>
</evidence>
<accession>A0ABS1CQA3</accession>
<sequence length="129" mass="14680">MIADEIHGDFTFPGHRFYPYASVVDEQTAQMSFSCFSPAKTFNISSVTESAIVIPDAEYREMFDRFAFRLALDKPAAFSTVAMEAAYRHGAPWLDDLLEYLRGNVVFVEKFLRERIPAVKLVEPQGTFL</sequence>
<dbReference type="EMBL" id="NRRV01000278">
    <property type="protein sequence ID" value="MBK1634095.1"/>
    <property type="molecule type" value="Genomic_DNA"/>
</dbReference>
<gene>
    <name evidence="3" type="ORF">CKO31_25950</name>
</gene>
<evidence type="ECO:0000256" key="2">
    <source>
        <dbReference type="ARBA" id="ARBA00022898"/>
    </source>
</evidence>
<keyword evidence="4" id="KW-1185">Reference proteome</keyword>
<dbReference type="Gene3D" id="3.90.1150.10">
    <property type="entry name" value="Aspartate Aminotransferase, domain 1"/>
    <property type="match status" value="1"/>
</dbReference>
<comment type="cofactor">
    <cofactor evidence="1">
        <name>pyridoxal 5'-phosphate</name>
        <dbReference type="ChEBI" id="CHEBI:597326"/>
    </cofactor>
</comment>
<comment type="caution">
    <text evidence="3">The sequence shown here is derived from an EMBL/GenBank/DDBJ whole genome shotgun (WGS) entry which is preliminary data.</text>
</comment>
<feature type="non-terminal residue" evidence="3">
    <location>
        <position position="129"/>
    </location>
</feature>
<keyword evidence="2" id="KW-0663">Pyridoxal phosphate</keyword>
<name>A0ABS1CQA3_9GAMM</name>
<reference evidence="3 4" key="1">
    <citation type="journal article" date="2020" name="Microorganisms">
        <title>Osmotic Adaptation and Compatible Solute Biosynthesis of Phototrophic Bacteria as Revealed from Genome Analyses.</title>
        <authorList>
            <person name="Imhoff J.F."/>
            <person name="Rahn T."/>
            <person name="Kunzel S."/>
            <person name="Keller A."/>
            <person name="Neulinger S.C."/>
        </authorList>
    </citation>
    <scope>NUCLEOTIDE SEQUENCE [LARGE SCALE GENOMIC DNA]</scope>
    <source>
        <strain evidence="3 4">DSM 6210</strain>
    </source>
</reference>
<dbReference type="Proteomes" id="UP000748752">
    <property type="component" value="Unassembled WGS sequence"/>
</dbReference>
<dbReference type="InterPro" id="IPR051798">
    <property type="entry name" value="Class-II_PLP-Dep_Aminotrans"/>
</dbReference>
<evidence type="ECO:0008006" key="5">
    <source>
        <dbReference type="Google" id="ProtNLM"/>
    </source>
</evidence>
<organism evidence="3 4">
    <name type="scientific">Thiohalocapsa halophila</name>
    <dbReference type="NCBI Taxonomy" id="69359"/>
    <lineage>
        <taxon>Bacteria</taxon>
        <taxon>Pseudomonadati</taxon>
        <taxon>Pseudomonadota</taxon>
        <taxon>Gammaproteobacteria</taxon>
        <taxon>Chromatiales</taxon>
        <taxon>Chromatiaceae</taxon>
        <taxon>Thiohalocapsa</taxon>
    </lineage>
</organism>
<dbReference type="PANTHER" id="PTHR43525:SF1">
    <property type="entry name" value="PROTEIN MALY"/>
    <property type="match status" value="1"/>
</dbReference>
<proteinExistence type="predicted"/>
<dbReference type="SUPFAM" id="SSF53383">
    <property type="entry name" value="PLP-dependent transferases"/>
    <property type="match status" value="1"/>
</dbReference>
<dbReference type="InterPro" id="IPR015422">
    <property type="entry name" value="PyrdxlP-dep_Trfase_small"/>
</dbReference>
<dbReference type="InterPro" id="IPR015421">
    <property type="entry name" value="PyrdxlP-dep_Trfase_major"/>
</dbReference>
<evidence type="ECO:0000313" key="4">
    <source>
        <dbReference type="Proteomes" id="UP000748752"/>
    </source>
</evidence>